<dbReference type="InterPro" id="IPR006683">
    <property type="entry name" value="Thioestr_dom"/>
</dbReference>
<evidence type="ECO:0000256" key="3">
    <source>
        <dbReference type="PROSITE-ProRule" id="PRU01106"/>
    </source>
</evidence>
<sequence>MEPKSAAESEVIMTHLVLPQDANPAGNLHGGVILKHIDTAGGVVAKKHSRGNVVTVSIDRMAFKQPAYMGELLTFKASLNHVGRSSMEIGVRVEAENLRTGEVRHTNSAYLTYVALGEDGRPTPVPPLKLENETTRRRYKEAELRRELRKKERQLEEGQKVCLQKK</sequence>
<organism evidence="6 7">
    <name type="scientific">Pseudodesulfovibrio portus</name>
    <dbReference type="NCBI Taxonomy" id="231439"/>
    <lineage>
        <taxon>Bacteria</taxon>
        <taxon>Pseudomonadati</taxon>
        <taxon>Thermodesulfobacteriota</taxon>
        <taxon>Desulfovibrionia</taxon>
        <taxon>Desulfovibrionales</taxon>
        <taxon>Desulfovibrionaceae</taxon>
    </lineage>
</organism>
<dbReference type="EMBL" id="AP026708">
    <property type="protein sequence ID" value="BDQ34066.1"/>
    <property type="molecule type" value="Genomic_DNA"/>
</dbReference>
<feature type="domain" description="HotDog ACOT-type" evidence="5">
    <location>
        <begin position="7"/>
        <end position="119"/>
    </location>
</feature>
<dbReference type="SUPFAM" id="SSF54637">
    <property type="entry name" value="Thioesterase/thiol ester dehydrase-isomerase"/>
    <property type="match status" value="1"/>
</dbReference>
<proteinExistence type="inferred from homology"/>
<dbReference type="InterPro" id="IPR029069">
    <property type="entry name" value="HotDog_dom_sf"/>
</dbReference>
<dbReference type="PROSITE" id="PS51770">
    <property type="entry name" value="HOTDOG_ACOT"/>
    <property type="match status" value="1"/>
</dbReference>
<accession>A0ABM8ARJ2</accession>
<keyword evidence="7" id="KW-1185">Reference proteome</keyword>
<evidence type="ECO:0000256" key="1">
    <source>
        <dbReference type="ARBA" id="ARBA00010458"/>
    </source>
</evidence>
<dbReference type="PANTHER" id="PTHR11049:SF16">
    <property type="entry name" value="PROTEIN VDLD"/>
    <property type="match status" value="1"/>
</dbReference>
<evidence type="ECO:0000313" key="6">
    <source>
        <dbReference type="EMBL" id="BDQ34066.1"/>
    </source>
</evidence>
<protein>
    <submittedName>
        <fullName evidence="6">Acyl-CoA thioesterase</fullName>
    </submittedName>
</protein>
<keyword evidence="2 3" id="KW-0378">Hydrolase</keyword>
<name>A0ABM8ARJ2_9BACT</name>
<dbReference type="Proteomes" id="UP001061361">
    <property type="component" value="Chromosome"/>
</dbReference>
<dbReference type="RefSeq" id="WP_264980957.1">
    <property type="nucleotide sequence ID" value="NZ_AP026708.1"/>
</dbReference>
<feature type="compositionally biased region" description="Basic and acidic residues" evidence="4">
    <location>
        <begin position="130"/>
        <end position="143"/>
    </location>
</feature>
<evidence type="ECO:0000313" key="7">
    <source>
        <dbReference type="Proteomes" id="UP001061361"/>
    </source>
</evidence>
<evidence type="ECO:0000256" key="4">
    <source>
        <dbReference type="SAM" id="MobiDB-lite"/>
    </source>
</evidence>
<comment type="similarity">
    <text evidence="1">Belongs to the acyl coenzyme A hydrolase family.</text>
</comment>
<gene>
    <name evidence="6" type="ORF">JCM14722_16080</name>
</gene>
<dbReference type="Pfam" id="PF03061">
    <property type="entry name" value="4HBT"/>
    <property type="match status" value="1"/>
</dbReference>
<dbReference type="InterPro" id="IPR033120">
    <property type="entry name" value="HOTDOG_ACOT"/>
</dbReference>
<evidence type="ECO:0000259" key="5">
    <source>
        <dbReference type="PROSITE" id="PS51770"/>
    </source>
</evidence>
<evidence type="ECO:0000256" key="2">
    <source>
        <dbReference type="ARBA" id="ARBA00022801"/>
    </source>
</evidence>
<dbReference type="CDD" id="cd03442">
    <property type="entry name" value="BFIT_BACH"/>
    <property type="match status" value="1"/>
</dbReference>
<dbReference type="InterPro" id="IPR040170">
    <property type="entry name" value="Cytosol_ACT"/>
</dbReference>
<dbReference type="Gene3D" id="3.10.129.10">
    <property type="entry name" value="Hotdog Thioesterase"/>
    <property type="match status" value="1"/>
</dbReference>
<feature type="region of interest" description="Disordered" evidence="4">
    <location>
        <begin position="121"/>
        <end position="143"/>
    </location>
</feature>
<reference evidence="6" key="1">
    <citation type="submission" date="2022-08" db="EMBL/GenBank/DDBJ databases">
        <title>Genome Sequence of the sulphate-reducing bacterium, Pseudodesulfovibrio portus JCM14722.</title>
        <authorList>
            <person name="Kondo R."/>
            <person name="Kataoka T."/>
        </authorList>
    </citation>
    <scope>NUCLEOTIDE SEQUENCE</scope>
    <source>
        <strain evidence="6">JCM 14722</strain>
    </source>
</reference>
<dbReference type="PANTHER" id="PTHR11049">
    <property type="entry name" value="ACYL COENZYME A THIOESTER HYDROLASE"/>
    <property type="match status" value="1"/>
</dbReference>